<evidence type="ECO:0000313" key="5">
    <source>
        <dbReference type="EMBL" id="KAA1261496.1"/>
    </source>
</evidence>
<keyword evidence="1 5" id="KW-0436">Ligase</keyword>
<dbReference type="GO" id="GO:0005829">
    <property type="term" value="C:cytosol"/>
    <property type="evidence" value="ECO:0007669"/>
    <property type="project" value="TreeGrafter"/>
</dbReference>
<dbReference type="PROSITE" id="PS50862">
    <property type="entry name" value="AA_TRNA_LIGASE_II"/>
    <property type="match status" value="1"/>
</dbReference>
<dbReference type="EMBL" id="VRLW01000001">
    <property type="protein sequence ID" value="KAA1261496.1"/>
    <property type="molecule type" value="Genomic_DNA"/>
</dbReference>
<dbReference type="RefSeq" id="WP_068265069.1">
    <property type="nucleotide sequence ID" value="NZ_LWSK01000075.1"/>
</dbReference>
<gene>
    <name evidence="5" type="primary">epmA</name>
    <name evidence="5" type="ORF">LF1_40460</name>
</gene>
<proteinExistence type="predicted"/>
<evidence type="ECO:0000256" key="3">
    <source>
        <dbReference type="ARBA" id="ARBA00022840"/>
    </source>
</evidence>
<dbReference type="EC" id="6.3.1.-" evidence="5"/>
<name>A0A5B1CLT8_9BACT</name>
<evidence type="ECO:0000259" key="4">
    <source>
        <dbReference type="PROSITE" id="PS50862"/>
    </source>
</evidence>
<dbReference type="OrthoDB" id="9802326at2"/>
<evidence type="ECO:0000256" key="1">
    <source>
        <dbReference type="ARBA" id="ARBA00022598"/>
    </source>
</evidence>
<dbReference type="InterPro" id="IPR006195">
    <property type="entry name" value="aa-tRNA-synth_II"/>
</dbReference>
<dbReference type="GO" id="GO:0003746">
    <property type="term" value="F:translation elongation factor activity"/>
    <property type="evidence" value="ECO:0007669"/>
    <property type="project" value="UniProtKB-KW"/>
</dbReference>
<dbReference type="InterPro" id="IPR045864">
    <property type="entry name" value="aa-tRNA-synth_II/BPL/LPL"/>
</dbReference>
<dbReference type="Gene3D" id="3.30.930.10">
    <property type="entry name" value="Bira Bifunctional Protein, Domain 2"/>
    <property type="match status" value="1"/>
</dbReference>
<dbReference type="SUPFAM" id="SSF55681">
    <property type="entry name" value="Class II aaRS and biotin synthetases"/>
    <property type="match status" value="1"/>
</dbReference>
<dbReference type="GO" id="GO:0006430">
    <property type="term" value="P:lysyl-tRNA aminoacylation"/>
    <property type="evidence" value="ECO:0007669"/>
    <property type="project" value="InterPro"/>
</dbReference>
<keyword evidence="3" id="KW-0067">ATP-binding</keyword>
<comment type="caution">
    <text evidence="5">The sequence shown here is derived from an EMBL/GenBank/DDBJ whole genome shotgun (WGS) entry which is preliminary data.</text>
</comment>
<dbReference type="AlphaFoldDB" id="A0A5B1CLT8"/>
<dbReference type="GO" id="GO:0000049">
    <property type="term" value="F:tRNA binding"/>
    <property type="evidence" value="ECO:0007669"/>
    <property type="project" value="TreeGrafter"/>
</dbReference>
<keyword evidence="5" id="KW-0251">Elongation factor</keyword>
<keyword evidence="6" id="KW-1185">Reference proteome</keyword>
<protein>
    <submittedName>
        <fullName evidence="5">Elongation factor P--(R)-beta-lysine ligase</fullName>
        <ecNumber evidence="5">6.3.1.-</ecNumber>
    </submittedName>
</protein>
<dbReference type="InterPro" id="IPR004525">
    <property type="entry name" value="EpmA"/>
</dbReference>
<reference evidence="5 6" key="1">
    <citation type="submission" date="2019-08" db="EMBL/GenBank/DDBJ databases">
        <title>Deep-cultivation of Planctomycetes and their phenomic and genomic characterization uncovers novel biology.</title>
        <authorList>
            <person name="Wiegand S."/>
            <person name="Jogler M."/>
            <person name="Boedeker C."/>
            <person name="Pinto D."/>
            <person name="Vollmers J."/>
            <person name="Rivas-Marin E."/>
            <person name="Kohn T."/>
            <person name="Peeters S.H."/>
            <person name="Heuer A."/>
            <person name="Rast P."/>
            <person name="Oberbeckmann S."/>
            <person name="Bunk B."/>
            <person name="Jeske O."/>
            <person name="Meyerdierks A."/>
            <person name="Storesund J.E."/>
            <person name="Kallscheuer N."/>
            <person name="Luecker S."/>
            <person name="Lage O.M."/>
            <person name="Pohl T."/>
            <person name="Merkel B.J."/>
            <person name="Hornburger P."/>
            <person name="Mueller R.-W."/>
            <person name="Bruemmer F."/>
            <person name="Labrenz M."/>
            <person name="Spormann A.M."/>
            <person name="Op Den Camp H."/>
            <person name="Overmann J."/>
            <person name="Amann R."/>
            <person name="Jetten M.S.M."/>
            <person name="Mascher T."/>
            <person name="Medema M.H."/>
            <person name="Devos D.P."/>
            <person name="Kaster A.-K."/>
            <person name="Ovreas L."/>
            <person name="Rohde M."/>
            <person name="Galperin M.Y."/>
            <person name="Jogler C."/>
        </authorList>
    </citation>
    <scope>NUCLEOTIDE SEQUENCE [LARGE SCALE GENOMIC DNA]</scope>
    <source>
        <strain evidence="5 6">LF1</strain>
    </source>
</reference>
<keyword evidence="5" id="KW-0648">Protein biosynthesis</keyword>
<keyword evidence="2" id="KW-0547">Nucleotide-binding</keyword>
<dbReference type="InterPro" id="IPR004364">
    <property type="entry name" value="Aa-tRNA-synt_II"/>
</dbReference>
<accession>A0A5B1CLT8</accession>
<dbReference type="Proteomes" id="UP000322699">
    <property type="component" value="Unassembled WGS sequence"/>
</dbReference>
<sequence length="336" mass="37311">MPLNTRGANQVVNQKPNIQHIHHRADLLRKLRGFFDERGFHEVQPPCLMRQCIADTHIEPITIAGQAVTGRTAKASAEDTFFLQTSPELAMKRMLAAGAGSIYAIVPVFRRGEIGDQHNVEFTMLEWYEVGADANAAIRLLGELAKQIFAVDRCDVQSYRDLFAQQLSIDPIDAPLEDLVQLVGMIDQSLARSLAPDRDGMLDVLMSQKLQPNMGQEAPLIIHDYPITQAALAKASQDDPQCALRFELFYRGVELANGYDELRDADVLWERSDAIQSQRAALGRPSLPMPTDLIEAMRQGLPQCAGVAMGVDRLLMIRSDEMQSISQTMPMTVGQV</sequence>
<dbReference type="GO" id="GO:0005524">
    <property type="term" value="F:ATP binding"/>
    <property type="evidence" value="ECO:0007669"/>
    <property type="project" value="UniProtKB-KW"/>
</dbReference>
<dbReference type="NCBIfam" id="NF006828">
    <property type="entry name" value="PRK09350.1"/>
    <property type="match status" value="1"/>
</dbReference>
<dbReference type="NCBIfam" id="TIGR00462">
    <property type="entry name" value="genX"/>
    <property type="match status" value="1"/>
</dbReference>
<organism evidence="5 6">
    <name type="scientific">Rubripirellula obstinata</name>
    <dbReference type="NCBI Taxonomy" id="406547"/>
    <lineage>
        <taxon>Bacteria</taxon>
        <taxon>Pseudomonadati</taxon>
        <taxon>Planctomycetota</taxon>
        <taxon>Planctomycetia</taxon>
        <taxon>Pirellulales</taxon>
        <taxon>Pirellulaceae</taxon>
        <taxon>Rubripirellula</taxon>
    </lineage>
</organism>
<feature type="domain" description="Aminoacyl-transfer RNA synthetases class-II family profile" evidence="4">
    <location>
        <begin position="27"/>
        <end position="330"/>
    </location>
</feature>
<dbReference type="PANTHER" id="PTHR42918:SF6">
    <property type="entry name" value="ELONGATION FACTOR P--(R)-BETA-LYSINE LIGASE"/>
    <property type="match status" value="1"/>
</dbReference>
<evidence type="ECO:0000313" key="6">
    <source>
        <dbReference type="Proteomes" id="UP000322699"/>
    </source>
</evidence>
<dbReference type="GO" id="GO:0004824">
    <property type="term" value="F:lysine-tRNA ligase activity"/>
    <property type="evidence" value="ECO:0007669"/>
    <property type="project" value="InterPro"/>
</dbReference>
<evidence type="ECO:0000256" key="2">
    <source>
        <dbReference type="ARBA" id="ARBA00022741"/>
    </source>
</evidence>
<dbReference type="Pfam" id="PF00152">
    <property type="entry name" value="tRNA-synt_2"/>
    <property type="match status" value="1"/>
</dbReference>
<dbReference type="PANTHER" id="PTHR42918">
    <property type="entry name" value="LYSYL-TRNA SYNTHETASE"/>
    <property type="match status" value="1"/>
</dbReference>